<dbReference type="InterPro" id="IPR027417">
    <property type="entry name" value="P-loop_NTPase"/>
</dbReference>
<feature type="transmembrane region" description="Helical" evidence="10">
    <location>
        <begin position="2002"/>
        <end position="2023"/>
    </location>
</feature>
<dbReference type="InterPro" id="IPR050173">
    <property type="entry name" value="ABC_transporter_C-like"/>
</dbReference>
<feature type="transmembrane region" description="Helical" evidence="10">
    <location>
        <begin position="1412"/>
        <end position="1429"/>
    </location>
</feature>
<feature type="domain" description="ABC transporter" evidence="12">
    <location>
        <begin position="147"/>
        <end position="362"/>
    </location>
</feature>
<feature type="domain" description="PLD phosphodiesterase" evidence="11">
    <location>
        <begin position="2487"/>
        <end position="2512"/>
    </location>
</feature>
<evidence type="ECO:0000256" key="9">
    <source>
        <dbReference type="ARBA" id="ARBA00023136"/>
    </source>
</evidence>
<dbReference type="Gene3D" id="1.20.1560.10">
    <property type="entry name" value="ABC transporter type 1, transmembrane domain"/>
    <property type="match status" value="5"/>
</dbReference>
<keyword evidence="9 10" id="KW-0472">Membrane</keyword>
<feature type="transmembrane region" description="Helical" evidence="10">
    <location>
        <begin position="978"/>
        <end position="995"/>
    </location>
</feature>
<protein>
    <submittedName>
        <fullName evidence="14">Multidrug resistance-associated protein 4</fullName>
    </submittedName>
</protein>
<dbReference type="GO" id="GO:0140359">
    <property type="term" value="F:ABC-type transporter activity"/>
    <property type="evidence" value="ECO:0007669"/>
    <property type="project" value="InterPro"/>
</dbReference>
<dbReference type="SUPFAM" id="SSF90123">
    <property type="entry name" value="ABC transporter transmembrane region"/>
    <property type="match status" value="5"/>
</dbReference>
<name>A0A1D2NA23_ORCCI</name>
<dbReference type="FunFam" id="1.20.1560.10:FF:000017">
    <property type="entry name" value="Cystic fibrosis transmembrane conductance regulator"/>
    <property type="match status" value="2"/>
</dbReference>
<evidence type="ECO:0000256" key="3">
    <source>
        <dbReference type="ARBA" id="ARBA00022448"/>
    </source>
</evidence>
<dbReference type="GO" id="GO:0005524">
    <property type="term" value="F:ATP binding"/>
    <property type="evidence" value="ECO:0007669"/>
    <property type="project" value="UniProtKB-KW"/>
</dbReference>
<dbReference type="PROSITE" id="PS50893">
    <property type="entry name" value="ABC_TRANSPORTER_2"/>
    <property type="match status" value="3"/>
</dbReference>
<dbReference type="Pfam" id="PF00005">
    <property type="entry name" value="ABC_tran"/>
    <property type="match status" value="4"/>
</dbReference>
<dbReference type="GO" id="GO:0016887">
    <property type="term" value="F:ATP hydrolysis activity"/>
    <property type="evidence" value="ECO:0007669"/>
    <property type="project" value="InterPro"/>
</dbReference>
<feature type="transmembrane region" description="Helical" evidence="10">
    <location>
        <begin position="1534"/>
        <end position="1553"/>
    </location>
</feature>
<evidence type="ECO:0000259" key="11">
    <source>
        <dbReference type="PROSITE" id="PS50035"/>
    </source>
</evidence>
<feature type="transmembrane region" description="Helical" evidence="10">
    <location>
        <begin position="20"/>
        <end position="41"/>
    </location>
</feature>
<feature type="domain" description="ABC transmembrane type-1" evidence="13">
    <location>
        <begin position="1385"/>
        <end position="1645"/>
    </location>
</feature>
<feature type="transmembrane region" description="Helical" evidence="10">
    <location>
        <begin position="800"/>
        <end position="821"/>
    </location>
</feature>
<dbReference type="PROSITE" id="PS50035">
    <property type="entry name" value="PLD"/>
    <property type="match status" value="1"/>
</dbReference>
<dbReference type="CDD" id="cd03250">
    <property type="entry name" value="ABCC_MRP_domain1"/>
    <property type="match status" value="1"/>
</dbReference>
<dbReference type="InterPro" id="IPR044746">
    <property type="entry name" value="ABCC_6TM_D1"/>
</dbReference>
<dbReference type="PANTHER" id="PTHR24223:SF456">
    <property type="entry name" value="MULTIDRUG RESISTANCE-ASSOCIATED PROTEIN LETHAL(2)03659"/>
    <property type="match status" value="1"/>
</dbReference>
<dbReference type="InterPro" id="IPR001736">
    <property type="entry name" value="PLipase_D/transphosphatidylase"/>
</dbReference>
<reference evidence="14 15" key="1">
    <citation type="journal article" date="2016" name="Genome Biol. Evol.">
        <title>Gene Family Evolution Reflects Adaptation to Soil Environmental Stressors in the Genome of the Collembolan Orchesella cincta.</title>
        <authorList>
            <person name="Faddeeva-Vakhrusheva A."/>
            <person name="Derks M.F."/>
            <person name="Anvar S.Y."/>
            <person name="Agamennone V."/>
            <person name="Suring W."/>
            <person name="Smit S."/>
            <person name="van Straalen N.M."/>
            <person name="Roelofs D."/>
        </authorList>
    </citation>
    <scope>NUCLEOTIDE SEQUENCE [LARGE SCALE GENOMIC DNA]</scope>
    <source>
        <tissue evidence="14">Mixed pool</tissue>
    </source>
</reference>
<gene>
    <name evidence="14" type="ORF">Ocin01_04591</name>
</gene>
<feature type="domain" description="ABC transmembrane type-1" evidence="13">
    <location>
        <begin position="581"/>
        <end position="847"/>
    </location>
</feature>
<feature type="transmembrane region" description="Helical" evidence="10">
    <location>
        <begin position="295"/>
        <end position="322"/>
    </location>
</feature>
<dbReference type="OrthoDB" id="6500128at2759"/>
<evidence type="ECO:0000256" key="1">
    <source>
        <dbReference type="ARBA" id="ARBA00004141"/>
    </source>
</evidence>
<evidence type="ECO:0000313" key="15">
    <source>
        <dbReference type="Proteomes" id="UP000094527"/>
    </source>
</evidence>
<dbReference type="Proteomes" id="UP000094527">
    <property type="component" value="Unassembled WGS sequence"/>
</dbReference>
<dbReference type="FunFam" id="3.40.50.300:FF:000973">
    <property type="entry name" value="Multidrug resistance-associated protein 4"/>
    <property type="match status" value="1"/>
</dbReference>
<keyword evidence="8 10" id="KW-1133">Transmembrane helix</keyword>
<evidence type="ECO:0000256" key="2">
    <source>
        <dbReference type="ARBA" id="ARBA00009726"/>
    </source>
</evidence>
<feature type="transmembrane region" description="Helical" evidence="10">
    <location>
        <begin position="1051"/>
        <end position="1081"/>
    </location>
</feature>
<dbReference type="InterPro" id="IPR036640">
    <property type="entry name" value="ABC1_TM_sf"/>
</dbReference>
<comment type="subcellular location">
    <subcellularLocation>
        <location evidence="1">Membrane</location>
        <topology evidence="1">Multi-pass membrane protein</topology>
    </subcellularLocation>
</comment>
<dbReference type="PANTHER" id="PTHR24223">
    <property type="entry name" value="ATP-BINDING CASSETTE SUB-FAMILY C"/>
    <property type="match status" value="1"/>
</dbReference>
<evidence type="ECO:0000256" key="5">
    <source>
        <dbReference type="ARBA" id="ARBA00022737"/>
    </source>
</evidence>
<feature type="transmembrane region" description="Helical" evidence="10">
    <location>
        <begin position="611"/>
        <end position="628"/>
    </location>
</feature>
<sequence length="2512" mass="282761">MILQEVQALGKRGYLRAFFLSMYTFCNKLTPYLSIMMYVVLGSRISADKAFFTVAVFQNIIESMVFYFSSAVGSGGEVWTSINRLQKFLLLEDRNPQTLRKYVEDCNRVSSKVYLENATARYLSSNHSHLSNKIKCNAWRKYTQIYTYIWNFLFSWADMPTLKNVNLDLKGDRLVMLVGGVGSGKSSLLHILIDELQLRSGKCEVTGEITYAGQEAWLFAGTVRENILFNLEFDKQRYHEIIHVCCLQEDMDQLPNGDMSLVGERGVVVERFNENDIPEDNIEKIIEGTVSSKTYWIYCLSGDSILGFLFVVCSFFVAQIIVTANDYWLSHWTTAEENYITNSSSADPSLTPEFSYFKSTSVSLLDPYNYLIFTTLWALRSVYVKTSRDVKRLESVAKSPVFNHLAATMQGLTTIRALKSQDCSIKTFDEYQDIHSSPWFIFIATTRGFAIWIETLSVTFLTIITFTFLLFVEETSAGVVQLHDAIGHLDARVDDGGSNFSIGERQMICLCRLHSVMQSDKLIVLDNGSIQEYDHPHILLQNPTSELSKLVDHTGTSGSAHLRILAKRHYEALHQQKSPNGVIGEVAQPISLRMLVKSFESGSTISSQDQIIYAVTVCVTTFIHNFIMEHSVFLMLRTGQICRISCSSILYQKVGENTIIMKLSPTARKEATTGKMMNLMANDLGRFDQGLIFLAYTFLAPLQTAVFIYFLFVEIEFGTVGGAGLVILILPLQMVNGRWTAKFRESIAKQTDERSKIMNEIVMAIRVIKMMAWEKPFTQLVNHIRRMEVKALGKKMYLRGFYLCMFTVCYKLTPFLSILLYVLLGSRISADKAFFIVAVFQIIIENMIYYNSIAVNSLGEIWVSIQRVQVSKIRAGTIRFRVLTISSNYALNLQQVLLMDEQVLEIEGKKQTTTEDASEPQITLSNVTARWSAEESPVVSNFNLNIKGNRLVMVVGAVGSGKSLGVVVVVIWSNYFLTIPSSVIIILVLGIRHVFLKTSRDLKRVESQAKSPVLTHLAASIQGMTTIRALKSQANAVNTFNKLQNNHTSPWFLFLAATRCFTVWIGTLSAVYLTVIIVTFMLMTGDLASGLIGFVIASTISLAANLQWALREGGDAENYMTCVARSIEYTKLPSEAAWESEPDKKPPADWPKGGGLKFENVTLSYGDTDVLKDLSFEIKPKQKVGIVQLKKAVEALDASVEDGGQNFSIGQRQLICLARALLRKNCLIVMDEATANATIRDKFRECSILTIAHRLQSVMDCDMVLVLEKGVKMEYDHPYILLQKEDGFLHQLVSWVIPLFRKGYRKDLALTDIYRVIPEDETRKLADRLEAAWFEQIAQTESKSSKKNANPKAKLRKPSLIKALVKVFGPRNSLLGLCALFEECVIKIVQPIILGQLLEYFHDPSKFQPYEGYLYGLALILCIISYTSMDHPFTFAVQHMGMQTRISLCALVYRKSLRVSQYALEQMTAGTIINFLSSDMNRFDLFFTYFHYIWYESMNFYNSLYYTDLLHSLVAPVQLALVIGTLYWYVDLGYPAFCGLLLVVVFVPLQSFMGHTFGKLRAKTASKTDDRLVWLEEILAAIRVIKMYAWEEPFSNHVTETRRAEIHMLQKTAIRKAINQSFFAITSRTTLFVTLLTYSLTGGVLIAKKSFLLLDERIPPDSSTMVQVDRIRKYDVNLSTDAYSLDSSVYTTTSTSYDGSSTLCYEDLGVKVNNMTAQWNPITKENAFSNVSFEVKAGKSSILNSLLYELPIKSGEFHITGKIAYSSQEPWIFNGSVRENILFGKPYSSKWYDQVTEACALTRDFQLLPYGDHTMVGEKGTALSGGQKSRINLARAVYSDADILYLDDPLSAVDAQVARHIMENCILGLLKDTCIILVTHQLQHIKHVDQVLLMVDGSIAHIGNHKTLKKSGIPYSELLNPANESVPPKKGISVASISTHVSSSTMAFSTAAKFTAMDPALVKVGETVLETPEQEAEYVATGSVGLKVYWEYLASGSGTFKIFVLLFLTIVAQFLFTGTDLWLNFICKISMQKQDGTFKRSSNPILGHFEDNAAVEGEIYMILIAASFILYNLRTQTYYKHCMKCSMKIYDILFYSVLRSPMTFFERTPIGRILNRFAKDISCVDEYLPQTLYDSVEIFMQTVGVCVVVSINSPFLLAPCVILFFVFFFLRKFYFRTARDIKRLEGIARSPIFSHLSTSLNGLSTIRAFGVQEKFVRDFECIQSIHTSVWFMFLNCTRWLGVVVDWVICAFVMGVTLNFLFRFEEFKGSNSAVVGVSISCAMTLTSMVQWGMRQSAEVENHLIAFERVQQYCSLPSESSLESTPDQKPPPTWPNVGEIKIQNLCLRFKGSDNFILKNINCTIYGGEKVGIVGRTGAGKSSLINALFRLVEPTSGLIEIDSIVTTNIGLHDLRGKMSIIPQDPVVFMGTIRSNLDPFSMYSDDSIWNALREVKMTECVKDMEGGLDSEICEGGHSFSLGQKQLLCLSRAILQHNKILVMDEATASVDPAYIGP</sequence>
<dbReference type="InterPro" id="IPR017871">
    <property type="entry name" value="ABC_transporter-like_CS"/>
</dbReference>
<dbReference type="Pfam" id="PF00664">
    <property type="entry name" value="ABC_membrane"/>
    <property type="match status" value="6"/>
</dbReference>
<feature type="transmembrane region" description="Helical" evidence="10">
    <location>
        <begin position="2239"/>
        <end position="2261"/>
    </location>
</feature>
<feature type="domain" description="ABC transporter" evidence="12">
    <location>
        <begin position="1671"/>
        <end position="1921"/>
    </location>
</feature>
<feature type="domain" description="ABC transmembrane type-1" evidence="13">
    <location>
        <begin position="964"/>
        <end position="1118"/>
    </location>
</feature>
<accession>A0A1D2NA23</accession>
<feature type="transmembrane region" description="Helical" evidence="10">
    <location>
        <begin position="833"/>
        <end position="850"/>
    </location>
</feature>
<dbReference type="InterPro" id="IPR003439">
    <property type="entry name" value="ABC_transporter-like_ATP-bd"/>
</dbReference>
<feature type="transmembrane region" description="Helical" evidence="10">
    <location>
        <begin position="1087"/>
        <end position="1110"/>
    </location>
</feature>
<dbReference type="PROSITE" id="PS00211">
    <property type="entry name" value="ABC_TRANSPORTER_1"/>
    <property type="match status" value="2"/>
</dbReference>
<evidence type="ECO:0000259" key="12">
    <source>
        <dbReference type="PROSITE" id="PS50893"/>
    </source>
</evidence>
<keyword evidence="4 10" id="KW-0812">Transmembrane</keyword>
<evidence type="ECO:0000259" key="13">
    <source>
        <dbReference type="PROSITE" id="PS50929"/>
    </source>
</evidence>
<feature type="domain" description="ABC transmembrane type-1" evidence="13">
    <location>
        <begin position="2059"/>
        <end position="2300"/>
    </location>
</feature>
<evidence type="ECO:0000256" key="6">
    <source>
        <dbReference type="ARBA" id="ARBA00022741"/>
    </source>
</evidence>
<evidence type="ECO:0000256" key="7">
    <source>
        <dbReference type="ARBA" id="ARBA00022840"/>
    </source>
</evidence>
<dbReference type="FunFam" id="1.20.1560.10:FF:000014">
    <property type="entry name" value="Multidrug resistance-associated protein member 4"/>
    <property type="match status" value="1"/>
</dbReference>
<keyword evidence="6" id="KW-0547">Nucleotide-binding</keyword>
<dbReference type="PROSITE" id="PS50929">
    <property type="entry name" value="ABC_TM1F"/>
    <property type="match status" value="4"/>
</dbReference>
<proteinExistence type="inferred from homology"/>
<feature type="transmembrane region" description="Helical" evidence="10">
    <location>
        <begin position="367"/>
        <end position="383"/>
    </location>
</feature>
<keyword evidence="3" id="KW-0813">Transport</keyword>
<dbReference type="CDD" id="cd03244">
    <property type="entry name" value="ABCC_MRP_domain2"/>
    <property type="match status" value="1"/>
</dbReference>
<comment type="caution">
    <text evidence="14">The sequence shown here is derived from an EMBL/GenBank/DDBJ whole genome shotgun (WGS) entry which is preliminary data.</text>
</comment>
<evidence type="ECO:0000256" key="8">
    <source>
        <dbReference type="ARBA" id="ARBA00022989"/>
    </source>
</evidence>
<keyword evidence="15" id="KW-1185">Reference proteome</keyword>
<dbReference type="CDD" id="cd18579">
    <property type="entry name" value="ABC_6TM_ABCC_D1"/>
    <property type="match status" value="1"/>
</dbReference>
<dbReference type="SMART" id="SM00382">
    <property type="entry name" value="AAA"/>
    <property type="match status" value="4"/>
</dbReference>
<feature type="transmembrane region" description="Helical" evidence="10">
    <location>
        <begin position="690"/>
        <end position="711"/>
    </location>
</feature>
<feature type="domain" description="ABC transporter" evidence="12">
    <location>
        <begin position="922"/>
        <end position="1294"/>
    </location>
</feature>
<keyword evidence="5" id="KW-0677">Repeat</keyword>
<dbReference type="EMBL" id="LJIJ01000125">
    <property type="protein sequence ID" value="ODN02104.1"/>
    <property type="molecule type" value="Genomic_DNA"/>
</dbReference>
<keyword evidence="7" id="KW-0067">ATP-binding</keyword>
<dbReference type="FunFam" id="3.40.50.300:FF:000163">
    <property type="entry name" value="Multidrug resistance-associated protein member 4"/>
    <property type="match status" value="1"/>
</dbReference>
<evidence type="ECO:0000256" key="4">
    <source>
        <dbReference type="ARBA" id="ARBA00022692"/>
    </source>
</evidence>
<dbReference type="InterPro" id="IPR003593">
    <property type="entry name" value="AAA+_ATPase"/>
</dbReference>
<feature type="transmembrane region" description="Helical" evidence="10">
    <location>
        <begin position="1509"/>
        <end position="1528"/>
    </location>
</feature>
<feature type="transmembrane region" description="Helical" evidence="10">
    <location>
        <begin position="717"/>
        <end position="735"/>
    </location>
</feature>
<evidence type="ECO:0000313" key="14">
    <source>
        <dbReference type="EMBL" id="ODN02104.1"/>
    </source>
</evidence>
<organism evidence="14 15">
    <name type="scientific">Orchesella cincta</name>
    <name type="common">Springtail</name>
    <name type="synonym">Podura cincta</name>
    <dbReference type="NCBI Taxonomy" id="48709"/>
    <lineage>
        <taxon>Eukaryota</taxon>
        <taxon>Metazoa</taxon>
        <taxon>Ecdysozoa</taxon>
        <taxon>Arthropoda</taxon>
        <taxon>Hexapoda</taxon>
        <taxon>Collembola</taxon>
        <taxon>Entomobryomorpha</taxon>
        <taxon>Entomobryoidea</taxon>
        <taxon>Orchesellidae</taxon>
        <taxon>Orchesellinae</taxon>
        <taxon>Orchesella</taxon>
    </lineage>
</organism>
<feature type="transmembrane region" description="Helical" evidence="10">
    <location>
        <begin position="449"/>
        <end position="472"/>
    </location>
</feature>
<dbReference type="STRING" id="48709.A0A1D2NA23"/>
<dbReference type="SUPFAM" id="SSF52540">
    <property type="entry name" value="P-loop containing nucleoside triphosphate hydrolases"/>
    <property type="match status" value="6"/>
</dbReference>
<feature type="transmembrane region" description="Helical" evidence="10">
    <location>
        <begin position="2273"/>
        <end position="2292"/>
    </location>
</feature>
<feature type="transmembrane region" description="Helical" evidence="10">
    <location>
        <begin position="2143"/>
        <end position="2170"/>
    </location>
</feature>
<feature type="transmembrane region" description="Helical" evidence="10">
    <location>
        <begin position="951"/>
        <end position="972"/>
    </location>
</feature>
<evidence type="ECO:0000256" key="10">
    <source>
        <dbReference type="SAM" id="Phobius"/>
    </source>
</evidence>
<dbReference type="InterPro" id="IPR011527">
    <property type="entry name" value="ABC1_TM_dom"/>
</dbReference>
<dbReference type="Gene3D" id="3.40.50.300">
    <property type="entry name" value="P-loop containing nucleotide triphosphate hydrolases"/>
    <property type="match status" value="5"/>
</dbReference>
<comment type="similarity">
    <text evidence="2">Belongs to the ABC transporter superfamily. ABCC family. Conjugate transporter (TC 3.A.1.208) subfamily.</text>
</comment>
<dbReference type="GO" id="GO:0016020">
    <property type="term" value="C:membrane"/>
    <property type="evidence" value="ECO:0007669"/>
    <property type="project" value="UniProtKB-SubCell"/>
</dbReference>